<accession>A0A843V5H2</accession>
<proteinExistence type="predicted"/>
<evidence type="ECO:0000313" key="2">
    <source>
        <dbReference type="Proteomes" id="UP000652761"/>
    </source>
</evidence>
<keyword evidence="2" id="KW-1185">Reference proteome</keyword>
<reference evidence="1" key="1">
    <citation type="submission" date="2017-07" db="EMBL/GenBank/DDBJ databases">
        <title>Taro Niue Genome Assembly and Annotation.</title>
        <authorList>
            <person name="Atibalentja N."/>
            <person name="Keating K."/>
            <person name="Fields C.J."/>
        </authorList>
    </citation>
    <scope>NUCLEOTIDE SEQUENCE</scope>
    <source>
        <strain evidence="1">Niue_2</strain>
        <tissue evidence="1">Leaf</tissue>
    </source>
</reference>
<gene>
    <name evidence="1" type="ORF">Taro_024091</name>
</gene>
<dbReference type="EMBL" id="NMUH01001344">
    <property type="protein sequence ID" value="MQL91481.1"/>
    <property type="molecule type" value="Genomic_DNA"/>
</dbReference>
<dbReference type="Proteomes" id="UP000652761">
    <property type="component" value="Unassembled WGS sequence"/>
</dbReference>
<name>A0A843V5H2_COLES</name>
<evidence type="ECO:0000313" key="1">
    <source>
        <dbReference type="EMBL" id="MQL91481.1"/>
    </source>
</evidence>
<dbReference type="AlphaFoldDB" id="A0A843V5H2"/>
<comment type="caution">
    <text evidence="1">The sequence shown here is derived from an EMBL/GenBank/DDBJ whole genome shotgun (WGS) entry which is preliminary data.</text>
</comment>
<sequence>MSGLTPVRVRRRPPDRDCLICRLLGSDCDSLPVATKKATERRAPVLYTHYTWLVVNYPSDIPFFGLVNSCTRPP</sequence>
<protein>
    <submittedName>
        <fullName evidence="1">Uncharacterized protein</fullName>
    </submittedName>
</protein>
<organism evidence="1 2">
    <name type="scientific">Colocasia esculenta</name>
    <name type="common">Wild taro</name>
    <name type="synonym">Arum esculentum</name>
    <dbReference type="NCBI Taxonomy" id="4460"/>
    <lineage>
        <taxon>Eukaryota</taxon>
        <taxon>Viridiplantae</taxon>
        <taxon>Streptophyta</taxon>
        <taxon>Embryophyta</taxon>
        <taxon>Tracheophyta</taxon>
        <taxon>Spermatophyta</taxon>
        <taxon>Magnoliopsida</taxon>
        <taxon>Liliopsida</taxon>
        <taxon>Araceae</taxon>
        <taxon>Aroideae</taxon>
        <taxon>Colocasieae</taxon>
        <taxon>Colocasia</taxon>
    </lineage>
</organism>